<reference evidence="1 2" key="1">
    <citation type="submission" date="2015-07" db="EMBL/GenBank/DDBJ databases">
        <authorList>
            <person name="Voget S."/>
            <person name="Dogs M."/>
            <person name="Brinkhoff T.H."/>
            <person name="Daniel R."/>
        </authorList>
    </citation>
    <scope>NUCLEOTIDE SEQUENCE [LARGE SCALE GENOMIC DNA]</scope>
    <source>
        <strain evidence="1 2">B14</strain>
    </source>
</reference>
<keyword evidence="2" id="KW-1185">Reference proteome</keyword>
<dbReference type="Gene3D" id="2.40.10.270">
    <property type="entry name" value="Bacteriophage SPP1 head-tail adaptor protein"/>
    <property type="match status" value="1"/>
</dbReference>
<dbReference type="RefSeq" id="WP_187429206.1">
    <property type="nucleotide sequence ID" value="NZ_CP143423.1"/>
</dbReference>
<sequence length="112" mass="12147">MKTPRLNRELVLETPQTASDGSGGYVKTWQSLGTHWAQVTVRSGRETVQSGTAVSAISYKIIVRGAPFGTPSRPRPEQRFRDGAQVFAIQAVADTDADGRYVTCYATEEAAV</sequence>
<dbReference type="Pfam" id="PF05521">
    <property type="entry name" value="Phage_HCP"/>
    <property type="match status" value="1"/>
</dbReference>
<evidence type="ECO:0008006" key="3">
    <source>
        <dbReference type="Google" id="ProtNLM"/>
    </source>
</evidence>
<accession>A0ABZ2BWE5</accession>
<dbReference type="EMBL" id="CP143423">
    <property type="protein sequence ID" value="WVX49770.1"/>
    <property type="molecule type" value="Genomic_DNA"/>
</dbReference>
<proteinExistence type="predicted"/>
<organism evidence="1 2">
    <name type="scientific">Roseobacter fucihabitans</name>
    <dbReference type="NCBI Taxonomy" id="1537242"/>
    <lineage>
        <taxon>Bacteria</taxon>
        <taxon>Pseudomonadati</taxon>
        <taxon>Pseudomonadota</taxon>
        <taxon>Alphaproteobacteria</taxon>
        <taxon>Rhodobacterales</taxon>
        <taxon>Roseobacteraceae</taxon>
        <taxon>Roseobacter</taxon>
    </lineage>
</organism>
<dbReference type="InterPro" id="IPR008767">
    <property type="entry name" value="Phage_SPP1_head-tail_adaptor"/>
</dbReference>
<gene>
    <name evidence="1" type="ORF">ROLI_028650</name>
</gene>
<dbReference type="NCBIfam" id="TIGR01563">
    <property type="entry name" value="gp16_SPP1"/>
    <property type="match status" value="1"/>
</dbReference>
<dbReference type="Proteomes" id="UP001318682">
    <property type="component" value="Chromosome"/>
</dbReference>
<protein>
    <recommendedName>
        <fullName evidence="3">Head-tail adaptor</fullName>
    </recommendedName>
</protein>
<reference evidence="2" key="2">
    <citation type="submission" date="2024-01" db="EMBL/GenBank/DDBJ databases">
        <title>Roseobacter fucihabitans sp. nov., isolated from the brown alga Fucus spiralis.</title>
        <authorList>
            <person name="Hahnke S."/>
            <person name="Berger M."/>
            <person name="Schlingloff A."/>
            <person name="Athale I."/>
            <person name="Neumann-Schaal M."/>
            <person name="Adenaya A."/>
            <person name="Poehlein A."/>
            <person name="Daniel R."/>
            <person name="Pertersen J."/>
            <person name="Brinkhoff T."/>
        </authorList>
    </citation>
    <scope>NUCLEOTIDE SEQUENCE [LARGE SCALE GENOMIC DNA]</scope>
    <source>
        <strain evidence="2">B14</strain>
    </source>
</reference>
<name>A0ABZ2BWE5_9RHOB</name>
<dbReference type="InterPro" id="IPR038666">
    <property type="entry name" value="SSP1_head-tail_sf"/>
</dbReference>
<evidence type="ECO:0000313" key="1">
    <source>
        <dbReference type="EMBL" id="WVX49770.1"/>
    </source>
</evidence>
<evidence type="ECO:0000313" key="2">
    <source>
        <dbReference type="Proteomes" id="UP001318682"/>
    </source>
</evidence>